<dbReference type="Pfam" id="PF04229">
    <property type="entry name" value="GrpB"/>
    <property type="match status" value="1"/>
</dbReference>
<dbReference type="PANTHER" id="PTHR34822:SF1">
    <property type="entry name" value="GRPB FAMILY PROTEIN"/>
    <property type="match status" value="1"/>
</dbReference>
<organism evidence="1 2">
    <name type="scientific">Aliivibrio fischeri SR5</name>
    <dbReference type="NCBI Taxonomy" id="1088719"/>
    <lineage>
        <taxon>Bacteria</taxon>
        <taxon>Pseudomonadati</taxon>
        <taxon>Pseudomonadota</taxon>
        <taxon>Gammaproteobacteria</taxon>
        <taxon>Vibrionales</taxon>
        <taxon>Vibrionaceae</taxon>
        <taxon>Aliivibrio</taxon>
    </lineage>
</organism>
<dbReference type="PANTHER" id="PTHR34822">
    <property type="entry name" value="GRPB DOMAIN PROTEIN (AFU_ORTHOLOGUE AFUA_1G01530)"/>
    <property type="match status" value="1"/>
</dbReference>
<evidence type="ECO:0008006" key="3">
    <source>
        <dbReference type="Google" id="ProtNLM"/>
    </source>
</evidence>
<dbReference type="InterPro" id="IPR043519">
    <property type="entry name" value="NT_sf"/>
</dbReference>
<dbReference type="Proteomes" id="UP000004521">
    <property type="component" value="Unassembled WGS sequence"/>
</dbReference>
<dbReference type="InterPro" id="IPR007344">
    <property type="entry name" value="GrpB/CoaE"/>
</dbReference>
<dbReference type="Gene3D" id="3.30.460.10">
    <property type="entry name" value="Beta Polymerase, domain 2"/>
    <property type="match status" value="1"/>
</dbReference>
<dbReference type="EMBL" id="AHIH01000015">
    <property type="protein sequence ID" value="EHN67977.1"/>
    <property type="molecule type" value="Genomic_DNA"/>
</dbReference>
<dbReference type="RefSeq" id="WP_005423978.1">
    <property type="nucleotide sequence ID" value="NZ_JH584329.1"/>
</dbReference>
<name>A0AAV3EME8_ALIFS</name>
<evidence type="ECO:0000313" key="1">
    <source>
        <dbReference type="EMBL" id="EHN67977.1"/>
    </source>
</evidence>
<reference evidence="1 2" key="1">
    <citation type="journal article" date="2012" name="J. Bacteriol.">
        <title>Draft Genome Sequence of Vibrio fischeri SR5, a Strain Isolated from the Light Organ of the Mediterranean Squid Sepiola robusta.</title>
        <authorList>
            <person name="Gyllborg M.C."/>
            <person name="Sahl J.W."/>
            <person name="Cronin D.C.III."/>
            <person name="Rasko D.A."/>
            <person name="Mandel M.J."/>
        </authorList>
    </citation>
    <scope>NUCLEOTIDE SEQUENCE [LARGE SCALE GENOMIC DNA]</scope>
    <source>
        <strain evidence="1 2">SR5</strain>
    </source>
</reference>
<protein>
    <recommendedName>
        <fullName evidence="3">GrpB family protein</fullName>
    </recommendedName>
</protein>
<accession>A0AAV3EME8</accession>
<evidence type="ECO:0000313" key="2">
    <source>
        <dbReference type="Proteomes" id="UP000004521"/>
    </source>
</evidence>
<dbReference type="SUPFAM" id="SSF81301">
    <property type="entry name" value="Nucleotidyltransferase"/>
    <property type="match status" value="1"/>
</dbReference>
<comment type="caution">
    <text evidence="1">The sequence shown here is derived from an EMBL/GenBank/DDBJ whole genome shotgun (WGS) entry which is preliminary data.</text>
</comment>
<gene>
    <name evidence="1" type="ORF">VFSR5_2702</name>
</gene>
<proteinExistence type="predicted"/>
<dbReference type="AlphaFoldDB" id="A0AAV3EME8"/>
<sequence>MKFFKSDEYQTKCLEQYEYYRSEVLKLLPTARVEHIGASSIPGLISKGDLDIFIGVEVSEISNSILTLEQLGFEEKLNTLRTNELCMMESLSSDVSFQIVSNGSEFESFLHFRDKLRAAPELVSEYNELKRRCTGFSQTDYRKVKSKFITRVLDAV</sequence>